<gene>
    <name evidence="8" type="ORF">DM484_11215</name>
</gene>
<evidence type="ECO:0000256" key="2">
    <source>
        <dbReference type="ARBA" id="ARBA00022448"/>
    </source>
</evidence>
<comment type="similarity">
    <text evidence="1 7">Belongs to the outer membrane factor (OMF) (TC 1.B.17) family.</text>
</comment>
<dbReference type="InterPro" id="IPR028351">
    <property type="entry name" value="CyaE"/>
</dbReference>
<dbReference type="GO" id="GO:0015562">
    <property type="term" value="F:efflux transmembrane transporter activity"/>
    <property type="evidence" value="ECO:0007669"/>
    <property type="project" value="InterPro"/>
</dbReference>
<dbReference type="Pfam" id="PF02321">
    <property type="entry name" value="OEP"/>
    <property type="match status" value="2"/>
</dbReference>
<dbReference type="PANTHER" id="PTHR30026">
    <property type="entry name" value="OUTER MEMBRANE PROTEIN TOLC"/>
    <property type="match status" value="1"/>
</dbReference>
<dbReference type="InterPro" id="IPR051906">
    <property type="entry name" value="TolC-like"/>
</dbReference>
<evidence type="ECO:0000256" key="4">
    <source>
        <dbReference type="ARBA" id="ARBA00022692"/>
    </source>
</evidence>
<keyword evidence="4" id="KW-0812">Transmembrane</keyword>
<dbReference type="SUPFAM" id="SSF56954">
    <property type="entry name" value="Outer membrane efflux proteins (OEP)"/>
    <property type="match status" value="1"/>
</dbReference>
<dbReference type="PIRSF" id="PIRSF001892">
    <property type="entry name" value="CyaE"/>
    <property type="match status" value="1"/>
</dbReference>
<evidence type="ECO:0000313" key="9">
    <source>
        <dbReference type="Proteomes" id="UP000249396"/>
    </source>
</evidence>
<sequence length="531" mass="57020">MATLSHAFGACRAKLMECKACLATICRLKQGKPCTPALTAQGKPCTPAFTALLWILAALLLGSTPSHGYDLLNDPLNAMDEVAATPAKNLLPNVSDACQFTGPLPSPLGLVDAVERALCNNPKTRQVWANVKAQAAAVGTGWSAYLPTLNGTGRFSHSDRRINYPGNANYNTQARSYNSDLALNLNWVLYDFGLRSANLESARQLLNAAQATQDDTLQSVFFDTAQAFYEAQAAIALLAANQEAEQAAEKSFKAAEAKYAAGVGALADKLQAQTSYEQATLKRVQSAGDLQIAFGNLASVMGLRPNALIHLTGVIDETADDPLFKQALDDLIEQAVRSHPKMLVAQAQLEAAKAQVDATSAAGRPTLALVGNYDHSNISATPINNQGSSRQGMDSQEIALQLSIPLFEGFGRHYKVSQAEAQAESKRAELANTEQQVSLDVWKSYQAMRTGMENLKTTKTLVLSAKQSFDVAQGRYKFGVGNIIELLKAQSDLASAEQQRLLAMARWQTSRLKLATSLGQLSLDNISADAR</sequence>
<dbReference type="GO" id="GO:0009279">
    <property type="term" value="C:cell outer membrane"/>
    <property type="evidence" value="ECO:0007669"/>
    <property type="project" value="UniProtKB-SubCell"/>
</dbReference>
<evidence type="ECO:0000256" key="5">
    <source>
        <dbReference type="ARBA" id="ARBA00023136"/>
    </source>
</evidence>
<dbReference type="GO" id="GO:1990281">
    <property type="term" value="C:efflux pump complex"/>
    <property type="evidence" value="ECO:0007669"/>
    <property type="project" value="TreeGrafter"/>
</dbReference>
<dbReference type="Proteomes" id="UP000249396">
    <property type="component" value="Unassembled WGS sequence"/>
</dbReference>
<organism evidence="8 9">
    <name type="scientific">Candidatus Methylumidiphilus alinenensis</name>
    <dbReference type="NCBI Taxonomy" id="2202197"/>
    <lineage>
        <taxon>Bacteria</taxon>
        <taxon>Pseudomonadati</taxon>
        <taxon>Pseudomonadota</taxon>
        <taxon>Gammaproteobacteria</taxon>
        <taxon>Methylococcales</taxon>
        <taxon>Candidatus Methylumidiphilus</taxon>
    </lineage>
</organism>
<evidence type="ECO:0000256" key="6">
    <source>
        <dbReference type="ARBA" id="ARBA00023237"/>
    </source>
</evidence>
<reference evidence="8 9" key="1">
    <citation type="journal article" date="2018" name="Aquat. Microb. Ecol.">
        <title>Gammaproteobacterial methanotrophs dominate.</title>
        <authorList>
            <person name="Rissanen A.J."/>
            <person name="Saarenheimo J."/>
            <person name="Tiirola M."/>
            <person name="Peura S."/>
            <person name="Aalto S.L."/>
            <person name="Karvinen A."/>
            <person name="Nykanen H."/>
        </authorList>
    </citation>
    <scope>NUCLEOTIDE SEQUENCE [LARGE SCALE GENOMIC DNA]</scope>
    <source>
        <strain evidence="8">AMbin10</strain>
    </source>
</reference>
<keyword evidence="2 7" id="KW-0813">Transport</keyword>
<evidence type="ECO:0000256" key="7">
    <source>
        <dbReference type="PIRNR" id="PIRNR001892"/>
    </source>
</evidence>
<dbReference type="AlphaFoldDB" id="A0A2W4T472"/>
<comment type="caution">
    <text evidence="8">The sequence shown here is derived from an EMBL/GenBank/DDBJ whole genome shotgun (WGS) entry which is preliminary data.</text>
</comment>
<keyword evidence="3" id="KW-1134">Transmembrane beta strand</keyword>
<comment type="function">
    <text evidence="7">CyaE is necessary for transport of calmodulin-sensitive adenylate cyclase-hemolysin (cyclolysin).</text>
</comment>
<keyword evidence="6 7" id="KW-0998">Cell outer membrane</keyword>
<evidence type="ECO:0000313" key="8">
    <source>
        <dbReference type="EMBL" id="PZN79564.1"/>
    </source>
</evidence>
<comment type="subcellular location">
    <subcellularLocation>
        <location evidence="7">Cell outer membrane</location>
        <topology evidence="7">Peripheral membrane protein</topology>
    </subcellularLocation>
</comment>
<keyword evidence="7" id="KW-0204">Cytolysis</keyword>
<evidence type="ECO:0000256" key="1">
    <source>
        <dbReference type="ARBA" id="ARBA00007613"/>
    </source>
</evidence>
<name>A0A2W4T472_9GAMM</name>
<dbReference type="InterPro" id="IPR003423">
    <property type="entry name" value="OMP_efflux"/>
</dbReference>
<keyword evidence="5 7" id="KW-0472">Membrane</keyword>
<accession>A0A2W4T472</accession>
<dbReference type="GO" id="GO:0015288">
    <property type="term" value="F:porin activity"/>
    <property type="evidence" value="ECO:0007669"/>
    <property type="project" value="TreeGrafter"/>
</dbReference>
<dbReference type="Gene3D" id="1.20.1600.10">
    <property type="entry name" value="Outer membrane efflux proteins (OEP)"/>
    <property type="match status" value="1"/>
</dbReference>
<proteinExistence type="inferred from homology"/>
<keyword evidence="7" id="KW-0354">Hemolysis</keyword>
<protein>
    <recommendedName>
        <fullName evidence="7">Protein CyaE</fullName>
    </recommendedName>
</protein>
<evidence type="ECO:0000256" key="3">
    <source>
        <dbReference type="ARBA" id="ARBA00022452"/>
    </source>
</evidence>
<dbReference type="PANTHER" id="PTHR30026:SF20">
    <property type="entry name" value="OUTER MEMBRANE PROTEIN TOLC"/>
    <property type="match status" value="1"/>
</dbReference>
<dbReference type="GO" id="GO:0031640">
    <property type="term" value="P:killing of cells of another organism"/>
    <property type="evidence" value="ECO:0007669"/>
    <property type="project" value="UniProtKB-KW"/>
</dbReference>
<dbReference type="EMBL" id="QJPH01000297">
    <property type="protein sequence ID" value="PZN79564.1"/>
    <property type="molecule type" value="Genomic_DNA"/>
</dbReference>